<dbReference type="Proteomes" id="UP000298782">
    <property type="component" value="Chromosome"/>
</dbReference>
<dbReference type="GO" id="GO:0008170">
    <property type="term" value="F:N-methyltransferase activity"/>
    <property type="evidence" value="ECO:0007669"/>
    <property type="project" value="UniProtKB-ARBA"/>
</dbReference>
<dbReference type="PRINTS" id="PR00507">
    <property type="entry name" value="N12N6MTFRASE"/>
</dbReference>
<gene>
    <name evidence="7" type="ORF">D9V80_01265</name>
</gene>
<dbReference type="GO" id="GO:0006364">
    <property type="term" value="P:rRNA processing"/>
    <property type="evidence" value="ECO:0007669"/>
    <property type="project" value="UniProtKB-KW"/>
</dbReference>
<dbReference type="GO" id="GO:0032259">
    <property type="term" value="P:methylation"/>
    <property type="evidence" value="ECO:0007669"/>
    <property type="project" value="UniProtKB-KW"/>
</dbReference>
<dbReference type="InterPro" id="IPR007848">
    <property type="entry name" value="Small_mtfrase_dom"/>
</dbReference>
<evidence type="ECO:0000256" key="5">
    <source>
        <dbReference type="ARBA" id="ARBA00022691"/>
    </source>
</evidence>
<evidence type="ECO:0000256" key="3">
    <source>
        <dbReference type="ARBA" id="ARBA00022603"/>
    </source>
</evidence>
<dbReference type="GO" id="GO:0003676">
    <property type="term" value="F:nucleic acid binding"/>
    <property type="evidence" value="ECO:0007669"/>
    <property type="project" value="InterPro"/>
</dbReference>
<dbReference type="Gene3D" id="3.40.50.150">
    <property type="entry name" value="Vaccinia Virus protein VP39"/>
    <property type="match status" value="1"/>
</dbReference>
<dbReference type="PANTHER" id="PTHR47816">
    <property type="entry name" value="RIBOSOMAL RNA SMALL SUBUNIT METHYLTRANSFERASE C"/>
    <property type="match status" value="1"/>
</dbReference>
<keyword evidence="5" id="KW-0949">S-adenosyl-L-methionine</keyword>
<reference evidence="7 8" key="1">
    <citation type="submission" date="2018-12" db="EMBL/GenBank/DDBJ databases">
        <authorList>
            <person name="Chong R.A."/>
        </authorList>
    </citation>
    <scope>NUCLEOTIDE SEQUENCE [LARGE SCALE GENOMIC DNA]</scope>
    <source>
        <strain evidence="7 8">Tca</strain>
    </source>
</reference>
<dbReference type="SUPFAM" id="SSF53335">
    <property type="entry name" value="S-adenosyl-L-methionine-dependent methyltransferases"/>
    <property type="match status" value="1"/>
</dbReference>
<evidence type="ECO:0000313" key="7">
    <source>
        <dbReference type="EMBL" id="QCI26788.1"/>
    </source>
</evidence>
<dbReference type="Pfam" id="PF05175">
    <property type="entry name" value="MTS"/>
    <property type="match status" value="1"/>
</dbReference>
<protein>
    <submittedName>
        <fullName evidence="7">Methyltransferase domain-containing protein</fullName>
    </submittedName>
</protein>
<evidence type="ECO:0000256" key="4">
    <source>
        <dbReference type="ARBA" id="ARBA00022679"/>
    </source>
</evidence>
<evidence type="ECO:0000256" key="1">
    <source>
        <dbReference type="ARBA" id="ARBA00022490"/>
    </source>
</evidence>
<organism evidence="7 8">
    <name type="scientific">Buchnera aphidicola</name>
    <name type="common">Thelaxes californica</name>
    <dbReference type="NCBI Taxonomy" id="1315998"/>
    <lineage>
        <taxon>Bacteria</taxon>
        <taxon>Pseudomonadati</taxon>
        <taxon>Pseudomonadota</taxon>
        <taxon>Gammaproteobacteria</taxon>
        <taxon>Enterobacterales</taxon>
        <taxon>Erwiniaceae</taxon>
        <taxon>Buchnera</taxon>
    </lineage>
</organism>
<keyword evidence="3 7" id="KW-0489">Methyltransferase</keyword>
<dbReference type="PROSITE" id="PS00092">
    <property type="entry name" value="N6_MTASE"/>
    <property type="match status" value="1"/>
</dbReference>
<dbReference type="EMBL" id="CP034852">
    <property type="protein sequence ID" value="QCI26788.1"/>
    <property type="molecule type" value="Genomic_DNA"/>
</dbReference>
<accession>A0A4D6YM48</accession>
<name>A0A4D6YM48_9GAMM</name>
<evidence type="ECO:0000313" key="8">
    <source>
        <dbReference type="Proteomes" id="UP000298782"/>
    </source>
</evidence>
<dbReference type="PANTHER" id="PTHR47816:SF4">
    <property type="entry name" value="RIBOSOMAL RNA SMALL SUBUNIT METHYLTRANSFERASE C"/>
    <property type="match status" value="1"/>
</dbReference>
<dbReference type="InterPro" id="IPR029063">
    <property type="entry name" value="SAM-dependent_MTases_sf"/>
</dbReference>
<reference evidence="7 8" key="2">
    <citation type="submission" date="2019-05" db="EMBL/GenBank/DDBJ databases">
        <title>Genome evolution of the obligate endosymbiont Buchnera aphidicola.</title>
        <authorList>
            <person name="Moran N.A."/>
        </authorList>
    </citation>
    <scope>NUCLEOTIDE SEQUENCE [LARGE SCALE GENOMIC DNA]</scope>
    <source>
        <strain evidence="7 8">Tca</strain>
    </source>
</reference>
<keyword evidence="1" id="KW-0963">Cytoplasm</keyword>
<evidence type="ECO:0000259" key="6">
    <source>
        <dbReference type="Pfam" id="PF05175"/>
    </source>
</evidence>
<dbReference type="GO" id="GO:0008757">
    <property type="term" value="F:S-adenosylmethionine-dependent methyltransferase activity"/>
    <property type="evidence" value="ECO:0007669"/>
    <property type="project" value="InterPro"/>
</dbReference>
<sequence length="228" mass="26504">MGKNKSGVKNSVNIFKKHIVFKKVKSMRKCSLFYGKKMKHFIFSMNKYYNNYCWNGIFLFFLPGVFGFKKIDAGTELLISTLKNLNNKKILDLCCGSGIIGIFIAKNFKQIKLQVCDNSKSALISSRINFSLNKVNGKIIKSNLFTNVTTKFDMIVSNPPYHDDLSSNINFVKEIINKSNKYLKSKGEMRFVVNKFLNIEKYLKKNFYNFFIVKKSKRFIVYSFLKTI</sequence>
<proteinExistence type="predicted"/>
<evidence type="ECO:0000256" key="2">
    <source>
        <dbReference type="ARBA" id="ARBA00022552"/>
    </source>
</evidence>
<dbReference type="AlphaFoldDB" id="A0A4D6YM48"/>
<keyword evidence="2" id="KW-0698">rRNA processing</keyword>
<dbReference type="InterPro" id="IPR002052">
    <property type="entry name" value="DNA_methylase_N6_adenine_CS"/>
</dbReference>
<dbReference type="CDD" id="cd02440">
    <property type="entry name" value="AdoMet_MTases"/>
    <property type="match status" value="1"/>
</dbReference>
<dbReference type="InterPro" id="IPR046977">
    <property type="entry name" value="RsmC/RlmG"/>
</dbReference>
<keyword evidence="4 7" id="KW-0808">Transferase</keyword>
<keyword evidence="8" id="KW-1185">Reference proteome</keyword>
<dbReference type="OrthoDB" id="9816072at2"/>
<feature type="domain" description="Methyltransferase small" evidence="6">
    <location>
        <begin position="61"/>
        <end position="222"/>
    </location>
</feature>